<proteinExistence type="predicted"/>
<evidence type="ECO:0000313" key="3">
    <source>
        <dbReference type="Proteomes" id="UP000503349"/>
    </source>
</evidence>
<protein>
    <submittedName>
        <fullName evidence="2">Uncharacterized protein</fullName>
    </submittedName>
</protein>
<sequence length="121" mass="13428">MDQFEDREEVVLPSKPALCGEHEGQTKDQRPDSPEPSCVSMESDESTNIPSSLKDEQPADERCEDREEVVLPSKPALCGEHEGQTKDQRPDSPEPSCVSMESDESTNIPSSLKDEQPADER</sequence>
<accession>A0A6G1QXT7</accession>
<dbReference type="AlphaFoldDB" id="A0A6G1QXT7"/>
<feature type="compositionally biased region" description="Basic and acidic residues" evidence="1">
    <location>
        <begin position="53"/>
        <end position="69"/>
    </location>
</feature>
<feature type="region of interest" description="Disordered" evidence="1">
    <location>
        <begin position="1"/>
        <end position="121"/>
    </location>
</feature>
<reference evidence="2 3" key="1">
    <citation type="submission" date="2019-02" db="EMBL/GenBank/DDBJ databases">
        <title>Opniocepnalus argus genome.</title>
        <authorList>
            <person name="Zhou C."/>
            <person name="Xiao S."/>
        </authorList>
    </citation>
    <scope>NUCLEOTIDE SEQUENCE [LARGE SCALE GENOMIC DNA]</scope>
    <source>
        <strain evidence="2">OARG1902GOOAL</strain>
        <tissue evidence="2">Muscle</tissue>
    </source>
</reference>
<dbReference type="Proteomes" id="UP000503349">
    <property type="component" value="Chromosome 1"/>
</dbReference>
<evidence type="ECO:0000313" key="2">
    <source>
        <dbReference type="EMBL" id="KAF3706886.1"/>
    </source>
</evidence>
<dbReference type="EMBL" id="CM015712">
    <property type="protein sequence ID" value="KAF3706886.1"/>
    <property type="molecule type" value="Genomic_DNA"/>
</dbReference>
<reference evidence="3" key="2">
    <citation type="submission" date="2019-02" db="EMBL/GenBank/DDBJ databases">
        <title>Opniocepnalus argus Var Kimnra genome.</title>
        <authorList>
            <person name="Zhou C."/>
            <person name="Xiao S."/>
        </authorList>
    </citation>
    <scope>NUCLEOTIDE SEQUENCE [LARGE SCALE GENOMIC DNA]</scope>
</reference>
<gene>
    <name evidence="2" type="ORF">EXN66_Car000057</name>
</gene>
<feature type="compositionally biased region" description="Basic and acidic residues" evidence="1">
    <location>
        <begin position="112"/>
        <end position="121"/>
    </location>
</feature>
<organism evidence="2 3">
    <name type="scientific">Channa argus</name>
    <name type="common">Northern snakehead</name>
    <name type="synonym">Ophicephalus argus</name>
    <dbReference type="NCBI Taxonomy" id="215402"/>
    <lineage>
        <taxon>Eukaryota</taxon>
        <taxon>Metazoa</taxon>
        <taxon>Chordata</taxon>
        <taxon>Craniata</taxon>
        <taxon>Vertebrata</taxon>
        <taxon>Euteleostomi</taxon>
        <taxon>Actinopterygii</taxon>
        <taxon>Neopterygii</taxon>
        <taxon>Teleostei</taxon>
        <taxon>Neoteleostei</taxon>
        <taxon>Acanthomorphata</taxon>
        <taxon>Anabantaria</taxon>
        <taxon>Anabantiformes</taxon>
        <taxon>Channoidei</taxon>
        <taxon>Channidae</taxon>
        <taxon>Channa</taxon>
    </lineage>
</organism>
<evidence type="ECO:0000256" key="1">
    <source>
        <dbReference type="SAM" id="MobiDB-lite"/>
    </source>
</evidence>
<feature type="compositionally biased region" description="Basic and acidic residues" evidence="1">
    <location>
        <begin position="20"/>
        <end position="33"/>
    </location>
</feature>
<feature type="compositionally biased region" description="Basic and acidic residues" evidence="1">
    <location>
        <begin position="79"/>
        <end position="92"/>
    </location>
</feature>
<keyword evidence="3" id="KW-1185">Reference proteome</keyword>
<name>A0A6G1QXT7_CHAAH</name>